<keyword evidence="1" id="KW-0472">Membrane</keyword>
<accession>A0A3B0USS2</accession>
<sequence length="38" mass="4049">MNKYLLTFVISGTTSIIITSLLYSAGVSQKFIIIIAGA</sequence>
<feature type="transmembrane region" description="Helical" evidence="1">
    <location>
        <begin position="6"/>
        <end position="25"/>
    </location>
</feature>
<feature type="non-terminal residue" evidence="2">
    <location>
        <position position="38"/>
    </location>
</feature>
<name>A0A3B0USS2_9ZZZZ</name>
<gene>
    <name evidence="2" type="ORF">MNBD_BACTEROID06-1146</name>
</gene>
<reference evidence="2" key="1">
    <citation type="submission" date="2018-06" db="EMBL/GenBank/DDBJ databases">
        <authorList>
            <person name="Zhirakovskaya E."/>
        </authorList>
    </citation>
    <scope>NUCLEOTIDE SEQUENCE</scope>
</reference>
<evidence type="ECO:0000256" key="1">
    <source>
        <dbReference type="SAM" id="Phobius"/>
    </source>
</evidence>
<organism evidence="2">
    <name type="scientific">hydrothermal vent metagenome</name>
    <dbReference type="NCBI Taxonomy" id="652676"/>
    <lineage>
        <taxon>unclassified sequences</taxon>
        <taxon>metagenomes</taxon>
        <taxon>ecological metagenomes</taxon>
    </lineage>
</organism>
<dbReference type="AlphaFoldDB" id="A0A3B0USS2"/>
<keyword evidence="1" id="KW-1133">Transmembrane helix</keyword>
<keyword evidence="1" id="KW-0812">Transmembrane</keyword>
<proteinExistence type="predicted"/>
<evidence type="ECO:0000313" key="2">
    <source>
        <dbReference type="EMBL" id="VAW27689.1"/>
    </source>
</evidence>
<dbReference type="EMBL" id="UOES01000283">
    <property type="protein sequence ID" value="VAW27689.1"/>
    <property type="molecule type" value="Genomic_DNA"/>
</dbReference>
<protein>
    <submittedName>
        <fullName evidence="2">Uncharacterized protein</fullName>
    </submittedName>
</protein>